<dbReference type="EMBL" id="JXRA01000048">
    <property type="protein sequence ID" value="KIO77033.1"/>
    <property type="molecule type" value="Genomic_DNA"/>
</dbReference>
<comment type="caution">
    <text evidence="1">The sequence shown here is derived from an EMBL/GenBank/DDBJ whole genome shotgun (WGS) entry which is preliminary data.</text>
</comment>
<dbReference type="STRING" id="1503925.TH53_11745"/>
<dbReference type="RefSeq" id="WP_041882186.1">
    <property type="nucleotide sequence ID" value="NZ_CP157278.1"/>
</dbReference>
<name>A0A0D0F5X7_9SPHI</name>
<accession>A0A0D0F5X7</accession>
<dbReference type="Proteomes" id="UP000032049">
    <property type="component" value="Unassembled WGS sequence"/>
</dbReference>
<dbReference type="OrthoDB" id="769220at2"/>
<dbReference type="AlphaFoldDB" id="A0A0D0F5X7"/>
<sequence length="162" mass="18573">MEELQTLEFYWLKYEVSAIEELIQNSDGIDSFVFSYYFPKSANSVKLLQLVAYAHMVNKAHPKGVFSKTYDILSVYENQAETISGPVILSNNILSLQQMEALINKPEKPDYLIFIPHLDKDKHIYYRIRGYHTPAELEFAAQRMAVFADPPPEQTNPSPPAT</sequence>
<evidence type="ECO:0000313" key="2">
    <source>
        <dbReference type="Proteomes" id="UP000032049"/>
    </source>
</evidence>
<gene>
    <name evidence="1" type="ORF">TH53_11745</name>
</gene>
<reference evidence="1 2" key="1">
    <citation type="submission" date="2015-01" db="EMBL/GenBank/DDBJ databases">
        <title>Draft genome sequence of Pedobacter sp. NL19 isolated from sludge of an effluent treatment pond in an abandoned uranium mine.</title>
        <authorList>
            <person name="Santos T."/>
            <person name="Caetano T."/>
            <person name="Covas C."/>
            <person name="Cruz A."/>
            <person name="Mendo S."/>
        </authorList>
    </citation>
    <scope>NUCLEOTIDE SEQUENCE [LARGE SCALE GENOMIC DNA]</scope>
    <source>
        <strain evidence="1 2">NL19</strain>
    </source>
</reference>
<proteinExistence type="predicted"/>
<evidence type="ECO:0000313" key="1">
    <source>
        <dbReference type="EMBL" id="KIO77033.1"/>
    </source>
</evidence>
<protein>
    <submittedName>
        <fullName evidence="1">Uncharacterized protein</fullName>
    </submittedName>
</protein>
<organism evidence="1 2">
    <name type="scientific">Pedobacter lusitanus</name>
    <dbReference type="NCBI Taxonomy" id="1503925"/>
    <lineage>
        <taxon>Bacteria</taxon>
        <taxon>Pseudomonadati</taxon>
        <taxon>Bacteroidota</taxon>
        <taxon>Sphingobacteriia</taxon>
        <taxon>Sphingobacteriales</taxon>
        <taxon>Sphingobacteriaceae</taxon>
        <taxon>Pedobacter</taxon>
    </lineage>
</organism>
<keyword evidence="2" id="KW-1185">Reference proteome</keyword>